<feature type="domain" description="EGF-like" evidence="3">
    <location>
        <begin position="113"/>
        <end position="148"/>
    </location>
</feature>
<dbReference type="AlphaFoldDB" id="U6KYL3"/>
<dbReference type="InterPro" id="IPR000742">
    <property type="entry name" value="EGF"/>
</dbReference>
<reference evidence="4" key="1">
    <citation type="submission" date="2013-10" db="EMBL/GenBank/DDBJ databases">
        <title>Genomic analysis of the causative agents of coccidiosis in chickens.</title>
        <authorList>
            <person name="Reid A.J."/>
            <person name="Blake D."/>
            <person name="Billington K."/>
            <person name="Browne H."/>
            <person name="Dunn M."/>
            <person name="Hung S."/>
            <person name="Kawahara F."/>
            <person name="Miranda-Saavedra D."/>
            <person name="Mourier T."/>
            <person name="Nagra H."/>
            <person name="Otto T.D."/>
            <person name="Rawlings N."/>
            <person name="Sanchez A."/>
            <person name="Sanders M."/>
            <person name="Subramaniam C."/>
            <person name="Tay Y."/>
            <person name="Dear P."/>
            <person name="Doerig C."/>
            <person name="Gruber A."/>
            <person name="Parkinson J."/>
            <person name="Shirley M."/>
            <person name="Wan K.L."/>
            <person name="Berriman M."/>
            <person name="Tomley F."/>
            <person name="Pain A."/>
        </authorList>
    </citation>
    <scope>NUCLEOTIDE SEQUENCE [LARGE SCALE GENOMIC DNA]</scope>
    <source>
        <strain evidence="4">Houghton</strain>
    </source>
</reference>
<sequence length="325" mass="34748">MFEALIFARAHPNKNGISSGKIQYSSVSLLGEKYQYSSVSLLGEKYPSAACHRSFTAQCCRRLPFVLYILVVFCIILIPSPQQLTCQEGPKGRTPSLRKKESSALVSGVLFAGAALCTVNLCVNGTCYENGGLQICVCDMPYSGPLCTDVISMCTDGCGIKPSTGIDCSSALCSLGTCQDTNTEPYYKCDCGDFFTGNNCETHNNPCTNPAANPCGEGTCTFSPGKGSGTVTCTCDSDYETAFGAGVMTVKWGNSEVLQSPPCTVRKTRGVAKLHFSLSAGALVMWWTIFGVVLLLLIWCCYTVFAESCGRWSTAFKAARAAKNL</sequence>
<proteinExistence type="predicted"/>
<feature type="transmembrane region" description="Helical" evidence="2">
    <location>
        <begin position="276"/>
        <end position="299"/>
    </location>
</feature>
<comment type="caution">
    <text evidence="1">Lacks conserved residue(s) required for the propagation of feature annotation.</text>
</comment>
<gene>
    <name evidence="4" type="ORF">ETH_00010925</name>
</gene>
<dbReference type="EMBL" id="HG675688">
    <property type="protein sequence ID" value="CDJ42008.1"/>
    <property type="molecule type" value="Genomic_DNA"/>
</dbReference>
<dbReference type="GeneID" id="25251378"/>
<organism evidence="4 5">
    <name type="scientific">Eimeria tenella</name>
    <name type="common">Coccidian parasite</name>
    <dbReference type="NCBI Taxonomy" id="5802"/>
    <lineage>
        <taxon>Eukaryota</taxon>
        <taxon>Sar</taxon>
        <taxon>Alveolata</taxon>
        <taxon>Apicomplexa</taxon>
        <taxon>Conoidasida</taxon>
        <taxon>Coccidia</taxon>
        <taxon>Eucoccidiorida</taxon>
        <taxon>Eimeriorina</taxon>
        <taxon>Eimeriidae</taxon>
        <taxon>Eimeria</taxon>
    </lineage>
</organism>
<name>U6KYL3_EIMTE</name>
<feature type="disulfide bond" evidence="1">
    <location>
        <begin position="191"/>
        <end position="200"/>
    </location>
</feature>
<evidence type="ECO:0000313" key="4">
    <source>
        <dbReference type="EMBL" id="CDJ42008.1"/>
    </source>
</evidence>
<dbReference type="RefSeq" id="XP_013232758.1">
    <property type="nucleotide sequence ID" value="XM_013377304.1"/>
</dbReference>
<dbReference type="Proteomes" id="UP000030747">
    <property type="component" value="Unassembled WGS sequence"/>
</dbReference>
<keyword evidence="2" id="KW-0472">Membrane</keyword>
<evidence type="ECO:0000256" key="2">
    <source>
        <dbReference type="SAM" id="Phobius"/>
    </source>
</evidence>
<dbReference type="PANTHER" id="PTHR24033:SF225">
    <property type="entry name" value="EGF-LIKE DOMAIN-CONTAINING PROTEIN"/>
    <property type="match status" value="1"/>
</dbReference>
<keyword evidence="1" id="KW-0245">EGF-like domain</keyword>
<feature type="domain" description="EGF-like" evidence="3">
    <location>
        <begin position="164"/>
        <end position="201"/>
    </location>
</feature>
<feature type="disulfide bond" evidence="1">
    <location>
        <begin position="138"/>
        <end position="147"/>
    </location>
</feature>
<dbReference type="PROSITE" id="PS00022">
    <property type="entry name" value="EGF_1"/>
    <property type="match status" value="2"/>
</dbReference>
<dbReference type="PANTHER" id="PTHR24033">
    <property type="entry name" value="EGF-LIKE DOMAIN-CONTAINING PROTEIN"/>
    <property type="match status" value="1"/>
</dbReference>
<dbReference type="PROSITE" id="PS50026">
    <property type="entry name" value="EGF_3"/>
    <property type="match status" value="2"/>
</dbReference>
<keyword evidence="2" id="KW-1133">Transmembrane helix</keyword>
<dbReference type="SUPFAM" id="SSF57196">
    <property type="entry name" value="EGF/Laminin"/>
    <property type="match status" value="1"/>
</dbReference>
<feature type="disulfide bond" evidence="1">
    <location>
        <begin position="168"/>
        <end position="178"/>
    </location>
</feature>
<evidence type="ECO:0000259" key="3">
    <source>
        <dbReference type="PROSITE" id="PS50026"/>
    </source>
</evidence>
<keyword evidence="2" id="KW-0812">Transmembrane</keyword>
<evidence type="ECO:0000256" key="1">
    <source>
        <dbReference type="PROSITE-ProRule" id="PRU00076"/>
    </source>
</evidence>
<feature type="disulfide bond" evidence="1">
    <location>
        <begin position="117"/>
        <end position="127"/>
    </location>
</feature>
<dbReference type="VEuPathDB" id="ToxoDB:ETH_00010925"/>
<reference evidence="4" key="2">
    <citation type="submission" date="2013-10" db="EMBL/GenBank/DDBJ databases">
        <authorList>
            <person name="Aslett M."/>
        </authorList>
    </citation>
    <scope>NUCLEOTIDE SEQUENCE [LARGE SCALE GENOMIC DNA]</scope>
    <source>
        <strain evidence="4">Houghton</strain>
    </source>
</reference>
<keyword evidence="5" id="KW-1185">Reference proteome</keyword>
<dbReference type="VEuPathDB" id="ToxoDB:ETH2_1145600"/>
<protein>
    <recommendedName>
        <fullName evidence="3">EGF-like domain-containing protein</fullName>
    </recommendedName>
</protein>
<dbReference type="OrthoDB" id="5953235at2759"/>
<feature type="transmembrane region" description="Helical" evidence="2">
    <location>
        <begin position="63"/>
        <end position="82"/>
    </location>
</feature>
<keyword evidence="1" id="KW-1015">Disulfide bond</keyword>
<dbReference type="InterPro" id="IPR051830">
    <property type="entry name" value="NOTCH_homolog"/>
</dbReference>
<dbReference type="Gene3D" id="2.10.25.10">
    <property type="entry name" value="Laminin"/>
    <property type="match status" value="1"/>
</dbReference>
<evidence type="ECO:0000313" key="5">
    <source>
        <dbReference type="Proteomes" id="UP000030747"/>
    </source>
</evidence>
<dbReference type="SMART" id="SM00181">
    <property type="entry name" value="EGF"/>
    <property type="match status" value="3"/>
</dbReference>
<accession>U6KYL3</accession>
<dbReference type="PROSITE" id="PS01186">
    <property type="entry name" value="EGF_2"/>
    <property type="match status" value="1"/>
</dbReference>